<dbReference type="InterPro" id="IPR036265">
    <property type="entry name" value="HIT-like_sf"/>
</dbReference>
<dbReference type="GO" id="GO:0003824">
    <property type="term" value="F:catalytic activity"/>
    <property type="evidence" value="ECO:0007669"/>
    <property type="project" value="InterPro"/>
</dbReference>
<dbReference type="SUPFAM" id="SSF54197">
    <property type="entry name" value="HIT-like"/>
    <property type="match status" value="1"/>
</dbReference>
<sequence length="113" mass="12687">MDCLFCKIVAGAIPAQKIYEDEQVIAFNDIAPQAPVHFLVIPKKHIATLHDLSEDDDKILVGHILFTAQRLAEEQGCQEGFRVVMNCNDLGGQTVHHIHMHVLGQRQMHWPPG</sequence>
<name>A0A172WQ94_STUST</name>
<feature type="short sequence motif" description="Histidine triad motif" evidence="2 3">
    <location>
        <begin position="97"/>
        <end position="101"/>
    </location>
</feature>
<evidence type="ECO:0000259" key="4">
    <source>
        <dbReference type="PROSITE" id="PS51084"/>
    </source>
</evidence>
<dbReference type="RefSeq" id="WP_064481378.1">
    <property type="nucleotide sequence ID" value="NZ_CP015641.1"/>
</dbReference>
<dbReference type="PRINTS" id="PR00332">
    <property type="entry name" value="HISTRIAD"/>
</dbReference>
<dbReference type="EMBL" id="CP015641">
    <property type="protein sequence ID" value="ANF25623.1"/>
    <property type="molecule type" value="Genomic_DNA"/>
</dbReference>
<dbReference type="Pfam" id="PF01230">
    <property type="entry name" value="HIT"/>
    <property type="match status" value="1"/>
</dbReference>
<dbReference type="Gene3D" id="3.30.428.10">
    <property type="entry name" value="HIT-like"/>
    <property type="match status" value="1"/>
</dbReference>
<dbReference type="InterPro" id="IPR019808">
    <property type="entry name" value="Histidine_triad_CS"/>
</dbReference>
<evidence type="ECO:0000256" key="1">
    <source>
        <dbReference type="PIRSR" id="PIRSR601310-1"/>
    </source>
</evidence>
<dbReference type="InterPro" id="IPR011146">
    <property type="entry name" value="HIT-like"/>
</dbReference>
<organism evidence="5 6">
    <name type="scientific">Stutzerimonas stutzeri</name>
    <name type="common">Pseudomonas stutzeri</name>
    <dbReference type="NCBI Taxonomy" id="316"/>
    <lineage>
        <taxon>Bacteria</taxon>
        <taxon>Pseudomonadati</taxon>
        <taxon>Pseudomonadota</taxon>
        <taxon>Gammaproteobacteria</taxon>
        <taxon>Pseudomonadales</taxon>
        <taxon>Pseudomonadaceae</taxon>
        <taxon>Stutzerimonas</taxon>
    </lineage>
</organism>
<dbReference type="eggNOG" id="COG0537">
    <property type="taxonomic scope" value="Bacteria"/>
</dbReference>
<evidence type="ECO:0000313" key="6">
    <source>
        <dbReference type="Proteomes" id="UP000077787"/>
    </source>
</evidence>
<reference evidence="5 6" key="1">
    <citation type="submission" date="2016-05" db="EMBL/GenBank/DDBJ databases">
        <title>Genome sequence of Pseudomonas stutzeri 273 and identification of the exopolysaccharide biosynthesis locus.</title>
        <authorList>
            <person name="Wu S."/>
            <person name="Sun C."/>
        </authorList>
    </citation>
    <scope>NUCLEOTIDE SEQUENCE [LARGE SCALE GENOMIC DNA]</scope>
    <source>
        <strain evidence="5 6">273</strain>
    </source>
</reference>
<dbReference type="PROSITE" id="PS51084">
    <property type="entry name" value="HIT_2"/>
    <property type="match status" value="1"/>
</dbReference>
<evidence type="ECO:0000256" key="3">
    <source>
        <dbReference type="PROSITE-ProRule" id="PRU00464"/>
    </source>
</evidence>
<accession>A0A172WQ94</accession>
<dbReference type="PANTHER" id="PTHR23089">
    <property type="entry name" value="HISTIDINE TRIAD HIT PROTEIN"/>
    <property type="match status" value="1"/>
</dbReference>
<dbReference type="InterPro" id="IPR001310">
    <property type="entry name" value="Histidine_triad_HIT"/>
</dbReference>
<dbReference type="CDD" id="cd01276">
    <property type="entry name" value="PKCI_related"/>
    <property type="match status" value="1"/>
</dbReference>
<evidence type="ECO:0000256" key="2">
    <source>
        <dbReference type="PIRSR" id="PIRSR601310-3"/>
    </source>
</evidence>
<protein>
    <submittedName>
        <fullName evidence="5">Histidine triad nucleotide-binding protein</fullName>
    </submittedName>
</protein>
<feature type="active site" description="Tele-AMP-histidine intermediate" evidence="1">
    <location>
        <position position="99"/>
    </location>
</feature>
<evidence type="ECO:0000313" key="5">
    <source>
        <dbReference type="EMBL" id="ANF25623.1"/>
    </source>
</evidence>
<gene>
    <name evidence="5" type="ORF">PS273GM_10920</name>
</gene>
<dbReference type="PROSITE" id="PS00892">
    <property type="entry name" value="HIT_1"/>
    <property type="match status" value="1"/>
</dbReference>
<dbReference type="OrthoDB" id="9784774at2"/>
<dbReference type="Proteomes" id="UP000077787">
    <property type="component" value="Chromosome"/>
</dbReference>
<feature type="domain" description="HIT" evidence="4">
    <location>
        <begin position="4"/>
        <end position="113"/>
    </location>
</feature>
<dbReference type="AlphaFoldDB" id="A0A172WQ94"/>
<proteinExistence type="predicted"/>